<dbReference type="Proteomes" id="UP001054889">
    <property type="component" value="Unassembled WGS sequence"/>
</dbReference>
<comment type="caution">
    <text evidence="2">The sequence shown here is derived from an EMBL/GenBank/DDBJ whole genome shotgun (WGS) entry which is preliminary data.</text>
</comment>
<dbReference type="EMBL" id="BQKI01000001">
    <property type="protein sequence ID" value="GJM87272.1"/>
    <property type="molecule type" value="Genomic_DNA"/>
</dbReference>
<feature type="compositionally biased region" description="Polar residues" evidence="1">
    <location>
        <begin position="1"/>
        <end position="12"/>
    </location>
</feature>
<feature type="compositionally biased region" description="Low complexity" evidence="1">
    <location>
        <begin position="54"/>
        <end position="65"/>
    </location>
</feature>
<reference evidence="2" key="1">
    <citation type="journal article" date="2018" name="DNA Res.">
        <title>Multiple hybrid de novo genome assembly of finger millet, an orphan allotetraploid crop.</title>
        <authorList>
            <person name="Hatakeyama M."/>
            <person name="Aluri S."/>
            <person name="Balachadran M.T."/>
            <person name="Sivarajan S.R."/>
            <person name="Patrignani A."/>
            <person name="Gruter S."/>
            <person name="Poveda L."/>
            <person name="Shimizu-Inatsugi R."/>
            <person name="Baeten J."/>
            <person name="Francoijs K.J."/>
            <person name="Nataraja K.N."/>
            <person name="Reddy Y.A.N."/>
            <person name="Phadnis S."/>
            <person name="Ravikumar R.L."/>
            <person name="Schlapbach R."/>
            <person name="Sreeman S.M."/>
            <person name="Shimizu K.K."/>
        </authorList>
    </citation>
    <scope>NUCLEOTIDE SEQUENCE</scope>
</reference>
<name>A0AAV5BMV6_ELECO</name>
<accession>A0AAV5BMV6</accession>
<protein>
    <submittedName>
        <fullName evidence="2">Uncharacterized protein</fullName>
    </submittedName>
</protein>
<feature type="compositionally biased region" description="Polar residues" evidence="1">
    <location>
        <begin position="19"/>
        <end position="30"/>
    </location>
</feature>
<evidence type="ECO:0000313" key="3">
    <source>
        <dbReference type="Proteomes" id="UP001054889"/>
    </source>
</evidence>
<keyword evidence="3" id="KW-1185">Reference proteome</keyword>
<feature type="region of interest" description="Disordered" evidence="1">
    <location>
        <begin position="1"/>
        <end position="65"/>
    </location>
</feature>
<organism evidence="2 3">
    <name type="scientific">Eleusine coracana subsp. coracana</name>
    <dbReference type="NCBI Taxonomy" id="191504"/>
    <lineage>
        <taxon>Eukaryota</taxon>
        <taxon>Viridiplantae</taxon>
        <taxon>Streptophyta</taxon>
        <taxon>Embryophyta</taxon>
        <taxon>Tracheophyta</taxon>
        <taxon>Spermatophyta</taxon>
        <taxon>Magnoliopsida</taxon>
        <taxon>Liliopsida</taxon>
        <taxon>Poales</taxon>
        <taxon>Poaceae</taxon>
        <taxon>PACMAD clade</taxon>
        <taxon>Chloridoideae</taxon>
        <taxon>Cynodonteae</taxon>
        <taxon>Eleusininae</taxon>
        <taxon>Eleusine</taxon>
    </lineage>
</organism>
<evidence type="ECO:0000313" key="2">
    <source>
        <dbReference type="EMBL" id="GJM87272.1"/>
    </source>
</evidence>
<dbReference type="AlphaFoldDB" id="A0AAV5BMV6"/>
<proteinExistence type="predicted"/>
<reference evidence="2" key="2">
    <citation type="submission" date="2021-12" db="EMBL/GenBank/DDBJ databases">
        <title>Resequencing data analysis of finger millet.</title>
        <authorList>
            <person name="Hatakeyama M."/>
            <person name="Aluri S."/>
            <person name="Balachadran M.T."/>
            <person name="Sivarajan S.R."/>
            <person name="Poveda L."/>
            <person name="Shimizu-Inatsugi R."/>
            <person name="Schlapbach R."/>
            <person name="Sreeman S.M."/>
            <person name="Shimizu K.K."/>
        </authorList>
    </citation>
    <scope>NUCLEOTIDE SEQUENCE</scope>
</reference>
<sequence length="195" mass="20313">MGSKLCQGQSISPRRDVQAQESEAGTTNLWQRKVEAPSGTPEASALAARRRPSRAPTGSTPASAPAHAASRCRCWTLSRVDSSTCVLPELSSRSDTACFAALPNAGIETSCVWRRPRGSRPQGLRAVRHDVETGGKGKATACAWPTRSLDAAAGQVRHEILRGGGVRVGDEVRRGVVAENGGGAAAKLCGGQDGE</sequence>
<gene>
    <name evidence="2" type="primary">ga03210</name>
    <name evidence="2" type="ORF">PR202_ga03210</name>
</gene>
<evidence type="ECO:0000256" key="1">
    <source>
        <dbReference type="SAM" id="MobiDB-lite"/>
    </source>
</evidence>